<dbReference type="AlphaFoldDB" id="A0A8J6DLD1"/>
<gene>
    <name evidence="1" type="ORF">J0S82_018477</name>
</gene>
<keyword evidence="2" id="KW-1185">Reference proteome</keyword>
<evidence type="ECO:0000313" key="1">
    <source>
        <dbReference type="EMBL" id="KAG8510473.1"/>
    </source>
</evidence>
<comment type="caution">
    <text evidence="1">The sequence shown here is derived from an EMBL/GenBank/DDBJ whole genome shotgun (WGS) entry which is preliminary data.</text>
</comment>
<organism evidence="1 2">
    <name type="scientific">Galemys pyrenaicus</name>
    <name type="common">Iberian desman</name>
    <name type="synonym">Pyrenean desman</name>
    <dbReference type="NCBI Taxonomy" id="202257"/>
    <lineage>
        <taxon>Eukaryota</taxon>
        <taxon>Metazoa</taxon>
        <taxon>Chordata</taxon>
        <taxon>Craniata</taxon>
        <taxon>Vertebrata</taxon>
        <taxon>Euteleostomi</taxon>
        <taxon>Mammalia</taxon>
        <taxon>Eutheria</taxon>
        <taxon>Laurasiatheria</taxon>
        <taxon>Eulipotyphla</taxon>
        <taxon>Talpidae</taxon>
        <taxon>Galemys</taxon>
    </lineage>
</organism>
<dbReference type="EMBL" id="JAGFMF010011870">
    <property type="protein sequence ID" value="KAG8510473.1"/>
    <property type="molecule type" value="Genomic_DNA"/>
</dbReference>
<proteinExistence type="predicted"/>
<sequence>MKDHLYTVVPEIYFKVFHRHRLHILL</sequence>
<dbReference type="Proteomes" id="UP000700334">
    <property type="component" value="Unassembled WGS sequence"/>
</dbReference>
<protein>
    <submittedName>
        <fullName evidence="1">Uncharacterized protein</fullName>
    </submittedName>
</protein>
<evidence type="ECO:0000313" key="2">
    <source>
        <dbReference type="Proteomes" id="UP000700334"/>
    </source>
</evidence>
<accession>A0A8J6DLD1</accession>
<reference evidence="1" key="1">
    <citation type="journal article" date="2021" name="Evol. Appl.">
        <title>The genome of the Pyrenean desman and the effects of bottlenecks and inbreeding on the genomic landscape of an endangered species.</title>
        <authorList>
            <person name="Escoda L."/>
            <person name="Castresana J."/>
        </authorList>
    </citation>
    <scope>NUCLEOTIDE SEQUENCE</scope>
    <source>
        <strain evidence="1">IBE-C5619</strain>
    </source>
</reference>
<name>A0A8J6DLD1_GALPY</name>